<dbReference type="GO" id="GO:0006888">
    <property type="term" value="P:endoplasmic reticulum to Golgi vesicle-mediated transport"/>
    <property type="evidence" value="ECO:0007669"/>
    <property type="project" value="TreeGrafter"/>
</dbReference>
<feature type="region of interest" description="Disordered" evidence="5">
    <location>
        <begin position="56"/>
        <end position="125"/>
    </location>
</feature>
<dbReference type="InterPro" id="IPR000237">
    <property type="entry name" value="GRIP_dom"/>
</dbReference>
<feature type="region of interest" description="Disordered" evidence="5">
    <location>
        <begin position="447"/>
        <end position="482"/>
    </location>
</feature>
<evidence type="ECO:0000256" key="1">
    <source>
        <dbReference type="ARBA" id="ARBA00004555"/>
    </source>
</evidence>
<comment type="subcellular location">
    <subcellularLocation>
        <location evidence="1">Golgi apparatus</location>
    </subcellularLocation>
</comment>
<dbReference type="Proteomes" id="UP000230002">
    <property type="component" value="Unassembled WGS sequence"/>
</dbReference>
<dbReference type="AlphaFoldDB" id="A0A2G8RNJ2"/>
<name>A0A2G8RNJ2_9APHY</name>
<keyword evidence="3 4" id="KW-0175">Coiled coil</keyword>
<feature type="region of interest" description="Disordered" evidence="5">
    <location>
        <begin position="501"/>
        <end position="574"/>
    </location>
</feature>
<keyword evidence="2" id="KW-0333">Golgi apparatus</keyword>
<keyword evidence="8" id="KW-1185">Reference proteome</keyword>
<feature type="compositionally biased region" description="Polar residues" evidence="5">
    <location>
        <begin position="56"/>
        <end position="65"/>
    </location>
</feature>
<dbReference type="GO" id="GO:0007030">
    <property type="term" value="P:Golgi organization"/>
    <property type="evidence" value="ECO:0007669"/>
    <property type="project" value="TreeGrafter"/>
</dbReference>
<feature type="compositionally biased region" description="Low complexity" evidence="5">
    <location>
        <begin position="451"/>
        <end position="461"/>
    </location>
</feature>
<evidence type="ECO:0000256" key="3">
    <source>
        <dbReference type="ARBA" id="ARBA00023054"/>
    </source>
</evidence>
<evidence type="ECO:0000313" key="7">
    <source>
        <dbReference type="EMBL" id="PIL23079.1"/>
    </source>
</evidence>
<feature type="coiled-coil region" evidence="4">
    <location>
        <begin position="126"/>
        <end position="206"/>
    </location>
</feature>
<dbReference type="GO" id="GO:0031267">
    <property type="term" value="F:small GTPase binding"/>
    <property type="evidence" value="ECO:0007669"/>
    <property type="project" value="TreeGrafter"/>
</dbReference>
<dbReference type="PANTHER" id="PTHR18921">
    <property type="entry name" value="MYOSIN HEAVY CHAIN - RELATED"/>
    <property type="match status" value="1"/>
</dbReference>
<organism evidence="7 8">
    <name type="scientific">Ganoderma sinense ZZ0214-1</name>
    <dbReference type="NCBI Taxonomy" id="1077348"/>
    <lineage>
        <taxon>Eukaryota</taxon>
        <taxon>Fungi</taxon>
        <taxon>Dikarya</taxon>
        <taxon>Basidiomycota</taxon>
        <taxon>Agaricomycotina</taxon>
        <taxon>Agaricomycetes</taxon>
        <taxon>Polyporales</taxon>
        <taxon>Polyporaceae</taxon>
        <taxon>Ganoderma</taxon>
    </lineage>
</organism>
<evidence type="ECO:0000256" key="2">
    <source>
        <dbReference type="ARBA" id="ARBA00023034"/>
    </source>
</evidence>
<dbReference type="PANTHER" id="PTHR18921:SF2">
    <property type="entry name" value="THYROID RECEPTOR-INTERACTING PROTEIN 11"/>
    <property type="match status" value="1"/>
</dbReference>
<reference evidence="7 8" key="1">
    <citation type="journal article" date="2015" name="Sci. Rep.">
        <title>Chromosome-level genome map provides insights into diverse defense mechanisms in the medicinal fungus Ganoderma sinense.</title>
        <authorList>
            <person name="Zhu Y."/>
            <person name="Xu J."/>
            <person name="Sun C."/>
            <person name="Zhou S."/>
            <person name="Xu H."/>
            <person name="Nelson D.R."/>
            <person name="Qian J."/>
            <person name="Song J."/>
            <person name="Luo H."/>
            <person name="Xiang L."/>
            <person name="Li Y."/>
            <person name="Xu Z."/>
            <person name="Ji A."/>
            <person name="Wang L."/>
            <person name="Lu S."/>
            <person name="Hayward A."/>
            <person name="Sun W."/>
            <person name="Li X."/>
            <person name="Schwartz D.C."/>
            <person name="Wang Y."/>
            <person name="Chen S."/>
        </authorList>
    </citation>
    <scope>NUCLEOTIDE SEQUENCE [LARGE SCALE GENOMIC DNA]</scope>
    <source>
        <strain evidence="7 8">ZZ0214-1</strain>
    </source>
</reference>
<feature type="domain" description="GRIP" evidence="6">
    <location>
        <begin position="398"/>
        <end position="449"/>
    </location>
</feature>
<dbReference type="Pfam" id="PF10375">
    <property type="entry name" value="GRAB"/>
    <property type="match status" value="1"/>
</dbReference>
<evidence type="ECO:0000259" key="6">
    <source>
        <dbReference type="PROSITE" id="PS50913"/>
    </source>
</evidence>
<comment type="caution">
    <text evidence="7">The sequence shown here is derived from an EMBL/GenBank/DDBJ whole genome shotgun (WGS) entry which is preliminary data.</text>
</comment>
<evidence type="ECO:0000313" key="8">
    <source>
        <dbReference type="Proteomes" id="UP000230002"/>
    </source>
</evidence>
<accession>A0A2G8RNJ2</accession>
<dbReference type="EMBL" id="AYKW01000068">
    <property type="protein sequence ID" value="PIL23079.1"/>
    <property type="molecule type" value="Genomic_DNA"/>
</dbReference>
<proteinExistence type="predicted"/>
<dbReference type="STRING" id="1077348.A0A2G8RNJ2"/>
<dbReference type="PROSITE" id="PS50913">
    <property type="entry name" value="GRIP"/>
    <property type="match status" value="1"/>
</dbReference>
<gene>
    <name evidence="7" type="ORF">GSI_14387</name>
</gene>
<dbReference type="GO" id="GO:0005794">
    <property type="term" value="C:Golgi apparatus"/>
    <property type="evidence" value="ECO:0007669"/>
    <property type="project" value="UniProtKB-SubCell"/>
</dbReference>
<sequence>MSTEFLRFILYGQTDGCKAILMLLTDPRPRGLQRGPKFAWNRGVYMLAGHLSPKVSTATANTSQTRSMSSSPASDVASNDDSASRNSLDRERILGSPPPLNGLKTDGDAPQAHQNGDADSEHLDPVQRLEQELQRTREEKDALATQYRNLLAKLTTMRTTLGNKLQQDAEELDRQEQLVQQLTAQNDDLAATVETLQSELIASNEEAEWASRELETMRSRALHDSSQETFLRERELRELQAELEQCRIERDEWEQKALQEHIEADEARTTVDSLRRDVEIERDSRRHAETNLEVEREKCVNLQSVLEDFQTSKDHDLKQAVKEYETQLIQVTQSLAEFKSRALNAELQLEESSTNNSRVQELEKEVKEKSVLVGKLRQEAVIMNEHLMEALRRLRRSSSDTNVDRRLVTNVLLSFLTTPRADSKRFEMLSLLSTILQWSDDEREKAGLQRSASSAQSPSGGSLWGRSATSSPAVKPVELQKTDETESFSRLWVEFLLTEASSGESGLPPPPRSPSRSNGSLPSTPTQASTRISPVGLNGTRRLPSFTSAAIASSPDLGVQLSSPPHKGKDRALP</sequence>
<feature type="compositionally biased region" description="Low complexity" evidence="5">
    <location>
        <begin position="66"/>
        <end position="86"/>
    </location>
</feature>
<protein>
    <recommendedName>
        <fullName evidence="6">GRIP domain-containing protein</fullName>
    </recommendedName>
</protein>
<evidence type="ECO:0000256" key="5">
    <source>
        <dbReference type="SAM" id="MobiDB-lite"/>
    </source>
</evidence>
<dbReference type="InterPro" id="IPR019459">
    <property type="entry name" value="GRAB"/>
</dbReference>
<feature type="compositionally biased region" description="Low complexity" evidence="5">
    <location>
        <begin position="514"/>
        <end position="523"/>
    </location>
</feature>
<evidence type="ECO:0000256" key="4">
    <source>
        <dbReference type="SAM" id="Coils"/>
    </source>
</evidence>
<dbReference type="OrthoDB" id="425925at2759"/>
<feature type="coiled-coil region" evidence="4">
    <location>
        <begin position="321"/>
        <end position="379"/>
    </location>
</feature>